<dbReference type="Gene3D" id="1.10.150.240">
    <property type="entry name" value="Putative phosphatase, domain 2"/>
    <property type="match status" value="1"/>
</dbReference>
<dbReference type="InterPro" id="IPR050155">
    <property type="entry name" value="HAD-like_hydrolase_sf"/>
</dbReference>
<name>A0A846MUK0_9PROT</name>
<dbReference type="EC" id="3.1.3.18" evidence="4"/>
<reference evidence="5 6" key="1">
    <citation type="submission" date="2020-03" db="EMBL/GenBank/DDBJ databases">
        <title>Genomic Encyclopedia of Type Strains, Phase IV (KMG-IV): sequencing the most valuable type-strain genomes for metagenomic binning, comparative biology and taxonomic classification.</title>
        <authorList>
            <person name="Goeker M."/>
        </authorList>
    </citation>
    <scope>NUCLEOTIDE SEQUENCE [LARGE SCALE GENOMIC DNA]</scope>
    <source>
        <strain evidence="5 6">DSM 19867</strain>
    </source>
</reference>
<evidence type="ECO:0000256" key="3">
    <source>
        <dbReference type="ARBA" id="ARBA00006171"/>
    </source>
</evidence>
<evidence type="ECO:0000313" key="6">
    <source>
        <dbReference type="Proteomes" id="UP000570514"/>
    </source>
</evidence>
<evidence type="ECO:0000256" key="1">
    <source>
        <dbReference type="ARBA" id="ARBA00000830"/>
    </source>
</evidence>
<comment type="pathway">
    <text evidence="2">Organic acid metabolism; glycolate biosynthesis; glycolate from 2-phosphoglycolate: step 1/1.</text>
</comment>
<organism evidence="5 6">
    <name type="scientific">Rhizomicrobium palustre</name>
    <dbReference type="NCBI Taxonomy" id="189966"/>
    <lineage>
        <taxon>Bacteria</taxon>
        <taxon>Pseudomonadati</taxon>
        <taxon>Pseudomonadota</taxon>
        <taxon>Alphaproteobacteria</taxon>
        <taxon>Micropepsales</taxon>
        <taxon>Micropepsaceae</taxon>
        <taxon>Rhizomicrobium</taxon>
    </lineage>
</organism>
<evidence type="ECO:0000256" key="2">
    <source>
        <dbReference type="ARBA" id="ARBA00004818"/>
    </source>
</evidence>
<dbReference type="GO" id="GO:0008967">
    <property type="term" value="F:phosphoglycolate phosphatase activity"/>
    <property type="evidence" value="ECO:0007669"/>
    <property type="project" value="UniProtKB-EC"/>
</dbReference>
<evidence type="ECO:0000313" key="5">
    <source>
        <dbReference type="EMBL" id="NIK86909.1"/>
    </source>
</evidence>
<dbReference type="InterPro" id="IPR036412">
    <property type="entry name" value="HAD-like_sf"/>
</dbReference>
<proteinExistence type="inferred from homology"/>
<dbReference type="SFLD" id="SFLDS00003">
    <property type="entry name" value="Haloacid_Dehalogenase"/>
    <property type="match status" value="1"/>
</dbReference>
<protein>
    <recommendedName>
        <fullName evidence="4">phosphoglycolate phosphatase</fullName>
        <ecNumber evidence="4">3.1.3.18</ecNumber>
    </recommendedName>
</protein>
<keyword evidence="6" id="KW-1185">Reference proteome</keyword>
<dbReference type="SUPFAM" id="SSF56784">
    <property type="entry name" value="HAD-like"/>
    <property type="match status" value="1"/>
</dbReference>
<sequence>MSSLSGAAVLFDLDGTLVDSAPSLTRALNQMARERGVPEVAVTEVRKWVSLGGENMLRGTFGEDIANLEQELDTLREILRGQKADPSDLFPGVIDALKTLKENGLYTAICTNKRENIAVPLASGLGIAPHLDAIVGGAVGRLLKPDPSIVELTMSRLPVKPDRAAFVGDSEVDAETAAATGLPFILVNFGYPLGEIEDIPRGAMIEHFDELCPAICKLL</sequence>
<dbReference type="SFLD" id="SFLDG01129">
    <property type="entry name" value="C1.5:_HAD__Beta-PGM__Phosphata"/>
    <property type="match status" value="1"/>
</dbReference>
<gene>
    <name evidence="5" type="ORF">FHS83_000227</name>
</gene>
<comment type="caution">
    <text evidence="5">The sequence shown here is derived from an EMBL/GenBank/DDBJ whole genome shotgun (WGS) entry which is preliminary data.</text>
</comment>
<evidence type="ECO:0000256" key="4">
    <source>
        <dbReference type="ARBA" id="ARBA00013078"/>
    </source>
</evidence>
<dbReference type="PANTHER" id="PTHR43434:SF1">
    <property type="entry name" value="PHOSPHOGLYCOLATE PHOSPHATASE"/>
    <property type="match status" value="1"/>
</dbReference>
<dbReference type="AlphaFoldDB" id="A0A846MUK0"/>
<dbReference type="Proteomes" id="UP000570514">
    <property type="component" value="Unassembled WGS sequence"/>
</dbReference>
<dbReference type="Pfam" id="PF00702">
    <property type="entry name" value="Hydrolase"/>
    <property type="match status" value="1"/>
</dbReference>
<dbReference type="InterPro" id="IPR023214">
    <property type="entry name" value="HAD_sf"/>
</dbReference>
<dbReference type="InterPro" id="IPR006439">
    <property type="entry name" value="HAD-SF_hydro_IA"/>
</dbReference>
<comment type="similarity">
    <text evidence="3">Belongs to the HAD-like hydrolase superfamily. CbbY/CbbZ/Gph/YieH family.</text>
</comment>
<dbReference type="RefSeq" id="WP_167080027.1">
    <property type="nucleotide sequence ID" value="NZ_BAAADC010000001.1"/>
</dbReference>
<comment type="catalytic activity">
    <reaction evidence="1">
        <text>2-phosphoglycolate + H2O = glycolate + phosphate</text>
        <dbReference type="Rhea" id="RHEA:14369"/>
        <dbReference type="ChEBI" id="CHEBI:15377"/>
        <dbReference type="ChEBI" id="CHEBI:29805"/>
        <dbReference type="ChEBI" id="CHEBI:43474"/>
        <dbReference type="ChEBI" id="CHEBI:58033"/>
        <dbReference type="EC" id="3.1.3.18"/>
    </reaction>
</comment>
<dbReference type="GO" id="GO:0005829">
    <property type="term" value="C:cytosol"/>
    <property type="evidence" value="ECO:0007669"/>
    <property type="project" value="TreeGrafter"/>
</dbReference>
<keyword evidence="5" id="KW-0378">Hydrolase</keyword>
<dbReference type="PANTHER" id="PTHR43434">
    <property type="entry name" value="PHOSPHOGLYCOLATE PHOSPHATASE"/>
    <property type="match status" value="1"/>
</dbReference>
<dbReference type="GO" id="GO:0006281">
    <property type="term" value="P:DNA repair"/>
    <property type="evidence" value="ECO:0007669"/>
    <property type="project" value="TreeGrafter"/>
</dbReference>
<dbReference type="PRINTS" id="PR00413">
    <property type="entry name" value="HADHALOGNASE"/>
</dbReference>
<dbReference type="EMBL" id="JAASRM010000001">
    <property type="protein sequence ID" value="NIK86909.1"/>
    <property type="molecule type" value="Genomic_DNA"/>
</dbReference>
<dbReference type="InterPro" id="IPR023198">
    <property type="entry name" value="PGP-like_dom2"/>
</dbReference>
<dbReference type="Gene3D" id="3.40.50.1000">
    <property type="entry name" value="HAD superfamily/HAD-like"/>
    <property type="match status" value="1"/>
</dbReference>
<accession>A0A846MUK0</accession>